<name>A0A7C5YV74_9CREN</name>
<feature type="transmembrane region" description="Helical" evidence="6">
    <location>
        <begin position="225"/>
        <end position="251"/>
    </location>
</feature>
<dbReference type="EMBL" id="DRZI01000169">
    <property type="protein sequence ID" value="HHP81803.1"/>
    <property type="molecule type" value="Genomic_DNA"/>
</dbReference>
<evidence type="ECO:0000256" key="4">
    <source>
        <dbReference type="ARBA" id="ARBA00022989"/>
    </source>
</evidence>
<organism evidence="9">
    <name type="scientific">Ignisphaera aggregans</name>
    <dbReference type="NCBI Taxonomy" id="334771"/>
    <lineage>
        <taxon>Archaea</taxon>
        <taxon>Thermoproteota</taxon>
        <taxon>Thermoprotei</taxon>
        <taxon>Desulfurococcales</taxon>
        <taxon>Desulfurococcaceae</taxon>
        <taxon>Ignisphaera</taxon>
    </lineage>
</organism>
<proteinExistence type="predicted"/>
<evidence type="ECO:0000256" key="6">
    <source>
        <dbReference type="SAM" id="Phobius"/>
    </source>
</evidence>
<dbReference type="PANTHER" id="PTHR33932">
    <property type="entry name" value="NA(+)/H(+) ANTIPORTER SUBUNIT B"/>
    <property type="match status" value="1"/>
</dbReference>
<keyword evidence="3 6" id="KW-0812">Transmembrane</keyword>
<protein>
    <submittedName>
        <fullName evidence="9">Sodium:proton antiporter</fullName>
    </submittedName>
</protein>
<feature type="transmembrane region" description="Helical" evidence="6">
    <location>
        <begin position="80"/>
        <end position="97"/>
    </location>
</feature>
<evidence type="ECO:0000259" key="7">
    <source>
        <dbReference type="Pfam" id="PF04039"/>
    </source>
</evidence>
<evidence type="ECO:0000256" key="1">
    <source>
        <dbReference type="ARBA" id="ARBA00004651"/>
    </source>
</evidence>
<feature type="transmembrane region" description="Helical" evidence="6">
    <location>
        <begin position="117"/>
        <end position="135"/>
    </location>
</feature>
<dbReference type="AlphaFoldDB" id="A0A7C5YV74"/>
<feature type="transmembrane region" description="Helical" evidence="6">
    <location>
        <begin position="176"/>
        <end position="205"/>
    </location>
</feature>
<reference evidence="9" key="1">
    <citation type="journal article" date="2020" name="mSystems">
        <title>Genome- and Community-Level Interaction Insights into Carbon Utilization and Element Cycling Functions of Hydrothermarchaeota in Hydrothermal Sediment.</title>
        <authorList>
            <person name="Zhou Z."/>
            <person name="Liu Y."/>
            <person name="Xu W."/>
            <person name="Pan J."/>
            <person name="Luo Z.H."/>
            <person name="Li M."/>
        </authorList>
    </citation>
    <scope>NUCLEOTIDE SEQUENCE [LARGE SCALE GENOMIC DNA]</scope>
    <source>
        <strain evidence="9">SpSt-1</strain>
        <strain evidence="8">SpSt-1121</strain>
    </source>
</reference>
<dbReference type="Pfam" id="PF04039">
    <property type="entry name" value="MnhB"/>
    <property type="match status" value="1"/>
</dbReference>
<feature type="domain" description="Na+/H+ antiporter MnhB subunit-related protein" evidence="7">
    <location>
        <begin position="110"/>
        <end position="245"/>
    </location>
</feature>
<gene>
    <name evidence="9" type="ORF">ENL47_00830</name>
    <name evidence="8" type="ORF">ENM84_03975</name>
</gene>
<dbReference type="PANTHER" id="PTHR33932:SF4">
    <property type="entry name" value="NA(+)_H(+) ANTIPORTER SUBUNIT B"/>
    <property type="match status" value="1"/>
</dbReference>
<evidence type="ECO:0000256" key="5">
    <source>
        <dbReference type="ARBA" id="ARBA00023136"/>
    </source>
</evidence>
<dbReference type="InterPro" id="IPR007182">
    <property type="entry name" value="MnhB"/>
</dbReference>
<accession>A0A7C5YV74</accession>
<feature type="transmembrane region" description="Helical" evidence="6">
    <location>
        <begin position="141"/>
        <end position="164"/>
    </location>
</feature>
<dbReference type="EMBL" id="DRUB01000019">
    <property type="protein sequence ID" value="HHR95394.1"/>
    <property type="molecule type" value="Genomic_DNA"/>
</dbReference>
<comment type="subcellular location">
    <subcellularLocation>
        <location evidence="1">Cell membrane</location>
        <topology evidence="1">Multi-pass membrane protein</topology>
    </subcellularLocation>
</comment>
<evidence type="ECO:0000256" key="2">
    <source>
        <dbReference type="ARBA" id="ARBA00022475"/>
    </source>
</evidence>
<dbReference type="GO" id="GO:0005886">
    <property type="term" value="C:plasma membrane"/>
    <property type="evidence" value="ECO:0007669"/>
    <property type="project" value="UniProtKB-SubCell"/>
</dbReference>
<keyword evidence="4 6" id="KW-1133">Transmembrane helix</keyword>
<comment type="caution">
    <text evidence="9">The sequence shown here is derived from an EMBL/GenBank/DDBJ whole genome shotgun (WGS) entry which is preliminary data.</text>
</comment>
<keyword evidence="5 6" id="KW-0472">Membrane</keyword>
<evidence type="ECO:0000313" key="9">
    <source>
        <dbReference type="EMBL" id="HHR95394.1"/>
    </source>
</evidence>
<feature type="transmembrane region" description="Helical" evidence="6">
    <location>
        <begin position="6"/>
        <end position="29"/>
    </location>
</feature>
<keyword evidence="2" id="KW-1003">Cell membrane</keyword>
<evidence type="ECO:0000313" key="8">
    <source>
        <dbReference type="EMBL" id="HHP81803.1"/>
    </source>
</evidence>
<dbReference type="InterPro" id="IPR050622">
    <property type="entry name" value="CPA3_antiporter_subunitB"/>
</dbReference>
<evidence type="ECO:0000256" key="3">
    <source>
        <dbReference type="ARBA" id="ARBA00022692"/>
    </source>
</evidence>
<sequence>MNRKDIALGLSLAFMVLAISIVISIEGIGPIIPIDIRGLGASYLWNSYNPWNTTLTSFSLNAVTAIIWDYRGLDTFYETAVLFASIVAILMVLRGYIEVKGLGAKGLSDITKTATKIILPLIVTYGFATAIHGQLTPGGGFQGGAIAVVASSLIIAVLSIEYLYGLGISSSKLMLLRVFGFLGIIATSISLAIIGMLIGVNTYIFQNMAKENSLSMPINFLDTTLAGSIFIFNLFEFIIVFSGLTFALMMLTIREKELRNIDTFVEEYE</sequence>